<keyword evidence="3" id="KW-0732">Signal</keyword>
<keyword evidence="6" id="KW-1185">Reference proteome</keyword>
<sequence length="352" mass="38009">MRVMLIALTILTLMAPQWAAAQDEAGGADAAEEAAKREALRAELEQARNEVAEAARKLARIQRELADVDVEAMRFERLEALEEMEHLKGFEGEMAGMEERIHREVIRGLRMTRPRLGVLLGGEDDPNEIVGVTPGSGAEKAGIESGDRLIAIDGQAVDAADPDSLRAPMEGVEAGDSVPVEIERNGERMTLDVTVSSPARNFHVITHDIKGPPPAPDAPDAPRIDREVIVIDGDRKWVPEPPLPPRLAGLGRHSDMISNHAGLEPYFGTAEGVVVLRIDPDNPLRLEDGDVVLSIDGEAVDRPVEIGRVLLGRGGETVSLEVMRAGERITIDAELPASKAVSALLRQFHPGL</sequence>
<feature type="domain" description="PDZ" evidence="4">
    <location>
        <begin position="105"/>
        <end position="157"/>
    </location>
</feature>
<comment type="cofactor">
    <cofactor evidence="1">
        <name>Zn(2+)</name>
        <dbReference type="ChEBI" id="CHEBI:29105"/>
    </cofactor>
</comment>
<dbReference type="GO" id="GO:0016020">
    <property type="term" value="C:membrane"/>
    <property type="evidence" value="ECO:0007669"/>
    <property type="project" value="InterPro"/>
</dbReference>
<evidence type="ECO:0000313" key="5">
    <source>
        <dbReference type="EMBL" id="RFF29845.1"/>
    </source>
</evidence>
<dbReference type="Gene3D" id="2.30.42.10">
    <property type="match status" value="2"/>
</dbReference>
<dbReference type="GO" id="GO:0006508">
    <property type="term" value="P:proteolysis"/>
    <property type="evidence" value="ECO:0007669"/>
    <property type="project" value="InterPro"/>
</dbReference>
<dbReference type="SMART" id="SM00228">
    <property type="entry name" value="PDZ"/>
    <property type="match status" value="2"/>
</dbReference>
<evidence type="ECO:0000259" key="4">
    <source>
        <dbReference type="PROSITE" id="PS50106"/>
    </source>
</evidence>
<dbReference type="InterPro" id="IPR004387">
    <property type="entry name" value="Pept_M50_Zn"/>
</dbReference>
<reference evidence="5 6" key="1">
    <citation type="submission" date="2018-08" db="EMBL/GenBank/DDBJ databases">
        <title>Wenzhouxiangella salilacus sp. nov., a novel bacterium isolated from a saline lake in Xinjiang Province, China.</title>
        <authorList>
            <person name="Han S."/>
        </authorList>
    </citation>
    <scope>NUCLEOTIDE SEQUENCE [LARGE SCALE GENOMIC DNA]</scope>
    <source>
        <strain evidence="5 6">XDB06</strain>
    </source>
</reference>
<dbReference type="Pfam" id="PF13180">
    <property type="entry name" value="PDZ_2"/>
    <property type="match status" value="2"/>
</dbReference>
<evidence type="ECO:0000256" key="2">
    <source>
        <dbReference type="SAM" id="Coils"/>
    </source>
</evidence>
<dbReference type="InterPro" id="IPR001478">
    <property type="entry name" value="PDZ"/>
</dbReference>
<dbReference type="RefSeq" id="WP_116651079.1">
    <property type="nucleotide sequence ID" value="NZ_QUZK01000041.1"/>
</dbReference>
<gene>
    <name evidence="5" type="ORF">DZC52_10400</name>
</gene>
<dbReference type="SUPFAM" id="SSF50156">
    <property type="entry name" value="PDZ domain-like"/>
    <property type="match status" value="2"/>
</dbReference>
<dbReference type="Proteomes" id="UP000260351">
    <property type="component" value="Unassembled WGS sequence"/>
</dbReference>
<protein>
    <submittedName>
        <fullName evidence="5">PDZ domain-containing protein</fullName>
    </submittedName>
</protein>
<name>A0A3E1K742_9GAMM</name>
<feature type="signal peptide" evidence="3">
    <location>
        <begin position="1"/>
        <end position="19"/>
    </location>
</feature>
<evidence type="ECO:0000313" key="6">
    <source>
        <dbReference type="Proteomes" id="UP000260351"/>
    </source>
</evidence>
<evidence type="ECO:0000256" key="3">
    <source>
        <dbReference type="SAM" id="SignalP"/>
    </source>
</evidence>
<evidence type="ECO:0000256" key="1">
    <source>
        <dbReference type="ARBA" id="ARBA00001947"/>
    </source>
</evidence>
<dbReference type="GO" id="GO:0004222">
    <property type="term" value="F:metalloendopeptidase activity"/>
    <property type="evidence" value="ECO:0007669"/>
    <property type="project" value="InterPro"/>
</dbReference>
<feature type="chain" id="PRO_5017648927" evidence="3">
    <location>
        <begin position="20"/>
        <end position="352"/>
    </location>
</feature>
<dbReference type="PROSITE" id="PS50106">
    <property type="entry name" value="PDZ"/>
    <property type="match status" value="1"/>
</dbReference>
<keyword evidence="2" id="KW-0175">Coiled coil</keyword>
<feature type="coiled-coil region" evidence="2">
    <location>
        <begin position="30"/>
        <end position="78"/>
    </location>
</feature>
<dbReference type="PANTHER" id="PTHR42837">
    <property type="entry name" value="REGULATOR OF SIGMA-E PROTEASE RSEP"/>
    <property type="match status" value="1"/>
</dbReference>
<organism evidence="5 6">
    <name type="scientific">Wenzhouxiangella sediminis</name>
    <dbReference type="NCBI Taxonomy" id="1792836"/>
    <lineage>
        <taxon>Bacteria</taxon>
        <taxon>Pseudomonadati</taxon>
        <taxon>Pseudomonadota</taxon>
        <taxon>Gammaproteobacteria</taxon>
        <taxon>Chromatiales</taxon>
        <taxon>Wenzhouxiangellaceae</taxon>
        <taxon>Wenzhouxiangella</taxon>
    </lineage>
</organism>
<dbReference type="PANTHER" id="PTHR42837:SF2">
    <property type="entry name" value="MEMBRANE METALLOPROTEASE ARASP2, CHLOROPLASTIC-RELATED"/>
    <property type="match status" value="1"/>
</dbReference>
<dbReference type="OrthoDB" id="9795827at2"/>
<comment type="caution">
    <text evidence="5">The sequence shown here is derived from an EMBL/GenBank/DDBJ whole genome shotgun (WGS) entry which is preliminary data.</text>
</comment>
<dbReference type="EMBL" id="QUZK01000041">
    <property type="protein sequence ID" value="RFF29845.1"/>
    <property type="molecule type" value="Genomic_DNA"/>
</dbReference>
<dbReference type="InterPro" id="IPR036034">
    <property type="entry name" value="PDZ_sf"/>
</dbReference>
<proteinExistence type="predicted"/>
<dbReference type="AlphaFoldDB" id="A0A3E1K742"/>
<accession>A0A3E1K742</accession>